<keyword evidence="1" id="KW-0732">Signal</keyword>
<feature type="chain" id="PRO_5017296311" evidence="1">
    <location>
        <begin position="33"/>
        <end position="61"/>
    </location>
</feature>
<reference evidence="2 3" key="1">
    <citation type="journal article" date="2018" name="Front. Plant Sci.">
        <title>Red Clover (Trifolium pratense) and Zigzag Clover (T. medium) - A Picture of Genomic Similarities and Differences.</title>
        <authorList>
            <person name="Dluhosova J."/>
            <person name="Istvanek J."/>
            <person name="Nedelnik J."/>
            <person name="Repkova J."/>
        </authorList>
    </citation>
    <scope>NUCLEOTIDE SEQUENCE [LARGE SCALE GENOMIC DNA]</scope>
    <source>
        <strain evidence="3">cv. 10/8</strain>
        <tissue evidence="2">Leaf</tissue>
    </source>
</reference>
<comment type="caution">
    <text evidence="2">The sequence shown here is derived from an EMBL/GenBank/DDBJ whole genome shotgun (WGS) entry which is preliminary data.</text>
</comment>
<dbReference type="EMBL" id="LXQA011399871">
    <property type="protein sequence ID" value="MCI95904.1"/>
    <property type="molecule type" value="Genomic_DNA"/>
</dbReference>
<accession>A0A392W5I2</accession>
<feature type="non-terminal residue" evidence="2">
    <location>
        <position position="61"/>
    </location>
</feature>
<proteinExistence type="predicted"/>
<organism evidence="2 3">
    <name type="scientific">Trifolium medium</name>
    <dbReference type="NCBI Taxonomy" id="97028"/>
    <lineage>
        <taxon>Eukaryota</taxon>
        <taxon>Viridiplantae</taxon>
        <taxon>Streptophyta</taxon>
        <taxon>Embryophyta</taxon>
        <taxon>Tracheophyta</taxon>
        <taxon>Spermatophyta</taxon>
        <taxon>Magnoliopsida</taxon>
        <taxon>eudicotyledons</taxon>
        <taxon>Gunneridae</taxon>
        <taxon>Pentapetalae</taxon>
        <taxon>rosids</taxon>
        <taxon>fabids</taxon>
        <taxon>Fabales</taxon>
        <taxon>Fabaceae</taxon>
        <taxon>Papilionoideae</taxon>
        <taxon>50 kb inversion clade</taxon>
        <taxon>NPAAA clade</taxon>
        <taxon>Hologalegina</taxon>
        <taxon>IRL clade</taxon>
        <taxon>Trifolieae</taxon>
        <taxon>Trifolium</taxon>
    </lineage>
</organism>
<dbReference type="Proteomes" id="UP000265520">
    <property type="component" value="Unassembled WGS sequence"/>
</dbReference>
<evidence type="ECO:0000256" key="1">
    <source>
        <dbReference type="SAM" id="SignalP"/>
    </source>
</evidence>
<evidence type="ECO:0000313" key="2">
    <source>
        <dbReference type="EMBL" id="MCI95904.1"/>
    </source>
</evidence>
<keyword evidence="3" id="KW-1185">Reference proteome</keyword>
<feature type="signal peptide" evidence="1">
    <location>
        <begin position="1"/>
        <end position="32"/>
    </location>
</feature>
<name>A0A392W5I2_9FABA</name>
<feature type="non-terminal residue" evidence="2">
    <location>
        <position position="1"/>
    </location>
</feature>
<sequence>ASEQMSSPLTQPLLCLFLALLFFAGTSSPARASDELERGGGGGGGGKQREFDYFALALQWP</sequence>
<evidence type="ECO:0000313" key="3">
    <source>
        <dbReference type="Proteomes" id="UP000265520"/>
    </source>
</evidence>
<dbReference type="AlphaFoldDB" id="A0A392W5I2"/>
<protein>
    <submittedName>
        <fullName evidence="2">S-like RNase</fullName>
    </submittedName>
</protein>